<reference evidence="3" key="8">
    <citation type="submission" date="2012-08" db="EMBL/GenBank/DDBJ databases">
        <title>The Second Rice Annotation Project Meeting (RAP2).</title>
        <authorList>
            <consortium name="The Rice Annotation Project (RAP)"/>
        </authorList>
    </citation>
    <scope>NUCLEOTIDE SEQUENCE</scope>
</reference>
<proteinExistence type="predicted"/>
<reference evidence="4" key="6">
    <citation type="journal article" date="2008" name="Nucleic Acids Res.">
        <title>The rice annotation project database (RAP-DB): 2008 update.</title>
        <authorList>
            <consortium name="The rice annotation project (RAP)"/>
        </authorList>
    </citation>
    <scope>GENOME REANNOTATION</scope>
    <source>
        <strain evidence="4">cv. Nipponbare</strain>
    </source>
</reference>
<evidence type="ECO:0000313" key="3">
    <source>
        <dbReference type="EMBL" id="BAF22025.1"/>
    </source>
</evidence>
<dbReference type="EMBL" id="AP004185">
    <property type="protein sequence ID" value="BAC83314.1"/>
    <property type="molecule type" value="Genomic_DNA"/>
</dbReference>
<gene>
    <name evidence="3" type="ordered locus">Os07g0582800</name>
    <name evidence="2" type="ORF">OJ1301_C12.28</name>
</gene>
<protein>
    <submittedName>
        <fullName evidence="3">Os07g0582800 protein</fullName>
    </submittedName>
</protein>
<reference evidence="3" key="7">
    <citation type="submission" date="2012-08" db="EMBL/GenBank/DDBJ databases">
        <title>Oryza sativa nipponbare(GA3) genomic DNA, chromosome 7.</title>
        <authorList>
            <consortium name="IRGSP(International Rice Genome Sequencing Project)"/>
        </authorList>
    </citation>
    <scope>NUCLEOTIDE SEQUENCE</scope>
</reference>
<feature type="compositionally biased region" description="Basic and acidic residues" evidence="1">
    <location>
        <begin position="102"/>
        <end position="113"/>
    </location>
</feature>
<dbReference type="KEGG" id="dosa:Os07g0582800"/>
<feature type="region of interest" description="Disordered" evidence="1">
    <location>
        <begin position="1"/>
        <end position="48"/>
    </location>
</feature>
<feature type="compositionally biased region" description="Basic and acidic residues" evidence="1">
    <location>
        <begin position="1"/>
        <end position="15"/>
    </location>
</feature>
<dbReference type="Gramene" id="Os07t0582800-01">
    <property type="protein sequence ID" value="Os07t0582800-01"/>
    <property type="gene ID" value="Os07g0582800"/>
</dbReference>
<reference evidence="3" key="5">
    <citation type="journal article" date="2008" name="Nucleic Acids Res.">
        <title>The Rice Annotation Project Database (RAP-DB): 2008 update.</title>
        <authorList>
            <consortium name="The Rice Annotation Project (RAP)"/>
            <person name="Tanaka T."/>
            <person name="Antonio B.A."/>
            <person name="Kikuchi S."/>
            <person name="Matsumoto T."/>
            <person name="Nagamura Y."/>
            <person name="Numa H."/>
            <person name="Sakai H."/>
            <person name="Wu J."/>
            <person name="Itoh T."/>
            <person name="Sasaki T."/>
            <person name="Aono R."/>
            <person name="Fujii Y."/>
            <person name="Habara T."/>
            <person name="Harada E."/>
            <person name="Kanno M."/>
            <person name="Kawahara Y."/>
            <person name="Kawashima H."/>
            <person name="Kubooka H."/>
            <person name="Matsuya A."/>
            <person name="Nakaoka H."/>
            <person name="Saichi N."/>
            <person name="Sanbonmatsu R."/>
            <person name="Sato Y."/>
            <person name="Shinso Y."/>
            <person name="Suzuki M."/>
            <person name="Takeda J."/>
            <person name="Tanino M."/>
            <person name="Todokoro F."/>
            <person name="Yamaguchi K."/>
            <person name="Yamamoto N."/>
            <person name="Yamasaki C."/>
            <person name="Imanishi T."/>
            <person name="Okido T."/>
            <person name="Tada M."/>
            <person name="Ikeo K."/>
            <person name="Tateno Y."/>
            <person name="Gojobori T."/>
            <person name="Lin Y.C."/>
            <person name="Wei F.J."/>
            <person name="Hsing Y.I."/>
            <person name="Zhao Q."/>
            <person name="Han B."/>
            <person name="Kramer M.R."/>
            <person name="McCombie R.W."/>
            <person name="Lonsdale D."/>
            <person name="O'Donovan C.C."/>
            <person name="Whitfield E.J."/>
            <person name="Apweiler R."/>
            <person name="Koyanagi K.O."/>
            <person name="Khurana J.P."/>
            <person name="Raghuvanshi S."/>
            <person name="Singh N.K."/>
            <person name="Tyagi A.K."/>
            <person name="Haberer G."/>
            <person name="Fujisawa M."/>
            <person name="Hosokawa S."/>
            <person name="Ito Y."/>
            <person name="Ikawa H."/>
            <person name="Shibata M."/>
            <person name="Yamamoto M."/>
            <person name="Bruskiewich R.M."/>
            <person name="Hoen D.R."/>
            <person name="Bureau TE."/>
            <person name="Namiki N."/>
            <person name="Ohyanagi H."/>
            <person name="Sakai Y."/>
            <person name="Nobushima S."/>
            <person name="Sakata K."/>
            <person name="Barrero R.A."/>
            <person name="Sato Y."/>
            <person name="Souvorov A."/>
            <person name="Smith-White B."/>
            <person name="Tatusova T."/>
            <person name="An S."/>
            <person name="An G."/>
            <person name="OOta S."/>
            <person name="Fuks G."/>
            <person name="Messing J."/>
            <person name="Christie K.R."/>
            <person name="Lieberherr D."/>
            <person name="Kim H."/>
            <person name="Zuccolo A."/>
            <person name="Wing R.A."/>
            <person name="Nobuta K."/>
            <person name="Green P.J."/>
            <person name="Lu C."/>
            <person name="Meyers BC."/>
            <person name="Chaparro C."/>
            <person name="Piegu B."/>
            <person name="Panaud O."/>
            <person name="Echeverria M."/>
        </authorList>
    </citation>
    <scope>NUCLEOTIDE SEQUENCE</scope>
</reference>
<dbReference type="AlphaFoldDB" id="A0A0P0X8G5"/>
<name>A0A0P0X8G5_ORYSJ</name>
<dbReference type="EMBL" id="AP008213">
    <property type="protein sequence ID" value="BAF22025.1"/>
    <property type="molecule type" value="Genomic_DNA"/>
</dbReference>
<reference evidence="2" key="1">
    <citation type="submission" date="2001-09" db="EMBL/GenBank/DDBJ databases">
        <title>Oryza sativa nipponbare(GA3) genomic DNA, chromosome 7, BAC clone:OJ1301_C12.</title>
        <authorList>
            <person name="Sasaki T."/>
            <person name="Matsumoto T."/>
            <person name="Yamamoto K."/>
        </authorList>
    </citation>
    <scope>NUCLEOTIDE SEQUENCE</scope>
</reference>
<sequence>MVAAGWRREAREKAASGRHGWRRRRAAWRARGGTCGERGHARRQRRLARRRRRRLWRLARPARREVRPAEGTGRWRRLGGCEASVGAVASLRGRRGRRHGGRRGESSRGGDRRGARRARHGAAASLPHWEVGWSEAVAMRPSGPSRAAWLRRRRR</sequence>
<evidence type="ECO:0000313" key="2">
    <source>
        <dbReference type="EMBL" id="BAC83314.1"/>
    </source>
</evidence>
<organism evidence="2 4">
    <name type="scientific">Oryza sativa subsp. japonica</name>
    <name type="common">Rice</name>
    <dbReference type="NCBI Taxonomy" id="39947"/>
    <lineage>
        <taxon>Eukaryota</taxon>
        <taxon>Viridiplantae</taxon>
        <taxon>Streptophyta</taxon>
        <taxon>Embryophyta</taxon>
        <taxon>Tracheophyta</taxon>
        <taxon>Spermatophyta</taxon>
        <taxon>Magnoliopsida</taxon>
        <taxon>Liliopsida</taxon>
        <taxon>Poales</taxon>
        <taxon>Poaceae</taxon>
        <taxon>BOP clade</taxon>
        <taxon>Oryzoideae</taxon>
        <taxon>Oryzeae</taxon>
        <taxon>Oryzinae</taxon>
        <taxon>Oryza</taxon>
        <taxon>Oryza sativa</taxon>
    </lineage>
</organism>
<feature type="compositionally biased region" description="Basic residues" evidence="1">
    <location>
        <begin position="19"/>
        <end position="28"/>
    </location>
</feature>
<reference evidence="3" key="4">
    <citation type="journal article" date="2007" name="Genome Res.">
        <title>Curated Genome Annotation of Oryza sativa ssp. japonica and Comparative Genome Analysis with Arabidopsis thaliana.</title>
        <authorList>
            <consortium name="The Rice Annotation Project (RAP)"/>
            <person name="Itoh T."/>
            <person name="Tanaka T."/>
            <person name="Barrero R.A."/>
            <person name="Yamasaki C."/>
            <person name="Fujii Y."/>
            <person name="Hilton P.B."/>
            <person name="Antonio B.A."/>
            <person name="Aono H."/>
            <person name="Apweiler R."/>
            <person name="Bruskiewich R."/>
            <person name="Bureau T."/>
            <person name="Burr F."/>
            <person name="Costa de Oliveira A."/>
            <person name="Fuks G."/>
            <person name="Habara T."/>
            <person name="Haberer G."/>
            <person name="Han B."/>
            <person name="Harada E."/>
            <person name="Hiraki A.T."/>
            <person name="Hirochika H."/>
            <person name="Hoen D."/>
            <person name="Hokari H."/>
            <person name="Hosokawa S."/>
            <person name="Hsing Y."/>
            <person name="Ikawa H."/>
            <person name="Ikeo K."/>
            <person name="Imanishi T."/>
            <person name="Ito Y."/>
            <person name="Jaiswal P."/>
            <person name="Kanno M."/>
            <person name="Kawahara Y."/>
            <person name="Kawamura T."/>
            <person name="Kawashima H."/>
            <person name="Khurana J.P."/>
            <person name="Kikuchi S."/>
            <person name="Komatsu S."/>
            <person name="Koyanagi K.O."/>
            <person name="Kubooka H."/>
            <person name="Lieberherr D."/>
            <person name="Lin Y.C."/>
            <person name="Lonsdale D."/>
            <person name="Matsumoto T."/>
            <person name="Matsuya A."/>
            <person name="McCombie W.R."/>
            <person name="Messing J."/>
            <person name="Miyao A."/>
            <person name="Mulder N."/>
            <person name="Nagamura Y."/>
            <person name="Nam J."/>
            <person name="Namiki N."/>
            <person name="Numa H."/>
            <person name="Nurimoto S."/>
            <person name="O'donovan C."/>
            <person name="Ohyanagi H."/>
            <person name="Okido T."/>
            <person name="Oota S."/>
            <person name="Osato N."/>
            <person name="Palmer L.E."/>
            <person name="Quetier F."/>
            <person name="Raghuvanshi S."/>
            <person name="Saichi N."/>
            <person name="Sakai H."/>
            <person name="Sakai Y."/>
            <person name="Sakata K."/>
            <person name="Sakurai T."/>
            <person name="Sato F."/>
            <person name="Sato Y."/>
            <person name="Schoof H."/>
            <person name="Seki M."/>
            <person name="Shibata M."/>
            <person name="Shimizu Y."/>
            <person name="Shinozaki K."/>
            <person name="Shinso Y."/>
            <person name="Singh N.K."/>
            <person name="Smith-White B."/>
            <person name="Takeda J."/>
            <person name="Tanino M."/>
            <person name="Tatusova T."/>
            <person name="Thongjuea S."/>
            <person name="Todokoro F."/>
            <person name="Tsugane M."/>
            <person name="Tyagi A.K."/>
            <person name="Vanavichit A."/>
            <person name="Wang A."/>
            <person name="Wing R.A."/>
            <person name="Yamaguchi K."/>
            <person name="Yamamoto M."/>
            <person name="Yamamoto N."/>
            <person name="Yu Y."/>
            <person name="Zhang H."/>
            <person name="Zhao Q."/>
            <person name="Higo K."/>
            <person name="Burr B."/>
            <person name="Gojobori T."/>
            <person name="Sasaki T."/>
        </authorList>
    </citation>
    <scope>NUCLEOTIDE SEQUENCE</scope>
</reference>
<dbReference type="Proteomes" id="UP000000763">
    <property type="component" value="Chromosome 7"/>
</dbReference>
<reference evidence="3" key="3">
    <citation type="journal article" date="2006" name="Nucleic Acids Res.">
        <title>The Rice Annotation Project Database (RAP-DB): hub for Oryza sativa ssp. japonica genome information.</title>
        <authorList>
            <person name="Ohyanagi H."/>
            <person name="Tanaka T."/>
            <person name="Sakai H."/>
            <person name="Shigemoto Y."/>
            <person name="Yamaguchi K."/>
            <person name="Habara T."/>
            <person name="Fujii Y."/>
            <person name="Antonio B.A."/>
            <person name="Nagamura Y."/>
            <person name="Imanishi T."/>
            <person name="Ikeo K."/>
            <person name="Itoh T."/>
            <person name="Gojobori T."/>
            <person name="Sasaki T."/>
        </authorList>
    </citation>
    <scope>NUCLEOTIDE SEQUENCE</scope>
</reference>
<evidence type="ECO:0000313" key="4">
    <source>
        <dbReference type="Proteomes" id="UP000000763"/>
    </source>
</evidence>
<feature type="region of interest" description="Disordered" evidence="1">
    <location>
        <begin position="90"/>
        <end position="125"/>
    </location>
</feature>
<feature type="compositionally biased region" description="Basic residues" evidence="1">
    <location>
        <begin position="92"/>
        <end position="101"/>
    </location>
</feature>
<reference evidence="3 4" key="2">
    <citation type="journal article" date="2005" name="Nature">
        <title>The map-based sequence of the rice genome.</title>
        <authorList>
            <consortium name="International rice genome sequencing project (IRGSP)"/>
            <person name="Matsumoto T."/>
            <person name="Wu J."/>
            <person name="Kanamori H."/>
            <person name="Katayose Y."/>
            <person name="Fujisawa M."/>
            <person name="Namiki N."/>
            <person name="Mizuno H."/>
            <person name="Yamamoto K."/>
            <person name="Antonio B.A."/>
            <person name="Baba T."/>
            <person name="Sakata K."/>
            <person name="Nagamura Y."/>
            <person name="Aoki H."/>
            <person name="Arikawa K."/>
            <person name="Arita K."/>
            <person name="Bito T."/>
            <person name="Chiden Y."/>
            <person name="Fujitsuka N."/>
            <person name="Fukunaka R."/>
            <person name="Hamada M."/>
            <person name="Harada C."/>
            <person name="Hayashi A."/>
            <person name="Hijishita S."/>
            <person name="Honda M."/>
            <person name="Hosokawa S."/>
            <person name="Ichikawa Y."/>
            <person name="Idonuma A."/>
            <person name="Iijima M."/>
            <person name="Ikeda M."/>
            <person name="Ikeno M."/>
            <person name="Ito K."/>
            <person name="Ito S."/>
            <person name="Ito T."/>
            <person name="Ito Y."/>
            <person name="Ito Y."/>
            <person name="Iwabuchi A."/>
            <person name="Kamiya K."/>
            <person name="Karasawa W."/>
            <person name="Kurita K."/>
            <person name="Katagiri S."/>
            <person name="Kikuta A."/>
            <person name="Kobayashi H."/>
            <person name="Kobayashi N."/>
            <person name="Machita K."/>
            <person name="Maehara T."/>
            <person name="Masukawa M."/>
            <person name="Mizubayashi T."/>
            <person name="Mukai Y."/>
            <person name="Nagasaki H."/>
            <person name="Nagata Y."/>
            <person name="Naito S."/>
            <person name="Nakashima M."/>
            <person name="Nakama Y."/>
            <person name="Nakamichi Y."/>
            <person name="Nakamura M."/>
            <person name="Meguro A."/>
            <person name="Negishi M."/>
            <person name="Ohta I."/>
            <person name="Ohta T."/>
            <person name="Okamoto M."/>
            <person name="Ono N."/>
            <person name="Saji S."/>
            <person name="Sakaguchi M."/>
            <person name="Sakai K."/>
            <person name="Shibata M."/>
            <person name="Shimokawa T."/>
            <person name="Song J."/>
            <person name="Takazaki Y."/>
            <person name="Terasawa K."/>
            <person name="Tsugane M."/>
            <person name="Tsuji K."/>
            <person name="Ueda S."/>
            <person name="Waki K."/>
            <person name="Yamagata H."/>
            <person name="Yamamoto M."/>
            <person name="Yamamoto S."/>
            <person name="Yamane H."/>
            <person name="Yoshiki S."/>
            <person name="Yoshihara R."/>
            <person name="Yukawa K."/>
            <person name="Zhong H."/>
            <person name="Yano M."/>
            <person name="Yuan Q."/>
            <person name="Ouyang S."/>
            <person name="Liu J."/>
            <person name="Jones K.M."/>
            <person name="Gansberger K."/>
            <person name="Moffat K."/>
            <person name="Hill J."/>
            <person name="Bera J."/>
            <person name="Fadrosh D."/>
            <person name="Jin S."/>
            <person name="Johri S."/>
            <person name="Kim M."/>
            <person name="Overton L."/>
            <person name="Reardon M."/>
            <person name="Tsitrin T."/>
            <person name="Vuong H."/>
            <person name="Weaver B."/>
            <person name="Ciecko A."/>
            <person name="Tallon L."/>
            <person name="Jackson J."/>
            <person name="Pai G."/>
            <person name="Aken S.V."/>
            <person name="Utterback T."/>
            <person name="Reidmuller S."/>
            <person name="Feldblyum T."/>
            <person name="Hsiao J."/>
            <person name="Zismann V."/>
            <person name="Iobst S."/>
            <person name="de Vazeille A.R."/>
            <person name="Buell C.R."/>
            <person name="Ying K."/>
            <person name="Li Y."/>
            <person name="Lu T."/>
            <person name="Huang Y."/>
            <person name="Zhao Q."/>
            <person name="Feng Q."/>
            <person name="Zhang L."/>
            <person name="Zhu J."/>
            <person name="Weng Q."/>
            <person name="Mu J."/>
            <person name="Lu Y."/>
            <person name="Fan D."/>
            <person name="Liu Y."/>
            <person name="Guan J."/>
            <person name="Zhang Y."/>
            <person name="Yu S."/>
            <person name="Liu X."/>
            <person name="Zhang Y."/>
            <person name="Hong G."/>
            <person name="Han B."/>
            <person name="Choisne N."/>
            <person name="Demange N."/>
            <person name="Orjeda G."/>
            <person name="Samain S."/>
            <person name="Cattolico L."/>
            <person name="Pelletier E."/>
            <person name="Couloux A."/>
            <person name="Segurens B."/>
            <person name="Wincker P."/>
            <person name="D'Hont A."/>
            <person name="Scarpelli C."/>
            <person name="Weissenbach J."/>
            <person name="Salanoubat M."/>
            <person name="Quetier F."/>
            <person name="Yu Y."/>
            <person name="Kim H.R."/>
            <person name="Rambo T."/>
            <person name="Currie J."/>
            <person name="Collura K."/>
            <person name="Luo M."/>
            <person name="Yang T."/>
            <person name="Ammiraju J.S.S."/>
            <person name="Engler F."/>
            <person name="Soderlund C."/>
            <person name="Wing R.A."/>
            <person name="Palmer L.E."/>
            <person name="de la Bastide M."/>
            <person name="Spiegel L."/>
            <person name="Nascimento L."/>
            <person name="Zutavern T."/>
            <person name="O'Shaughnessy A."/>
            <person name="Dike S."/>
            <person name="Dedhia N."/>
            <person name="Preston R."/>
            <person name="Balija V."/>
            <person name="McCombie W.R."/>
            <person name="Chow T."/>
            <person name="Chen H."/>
            <person name="Chung M."/>
            <person name="Chen C."/>
            <person name="Shaw J."/>
            <person name="Wu H."/>
            <person name="Hsiao K."/>
            <person name="Chao Y."/>
            <person name="Chu M."/>
            <person name="Cheng C."/>
            <person name="Hour A."/>
            <person name="Lee P."/>
            <person name="Lin S."/>
            <person name="Lin Y."/>
            <person name="Liou J."/>
            <person name="Liu S."/>
            <person name="Hsing Y."/>
            <person name="Raghuvanshi S."/>
            <person name="Mohanty A."/>
            <person name="Bharti A.K."/>
            <person name="Gaur A."/>
            <person name="Gupta V."/>
            <person name="Kumar D."/>
            <person name="Ravi V."/>
            <person name="Vij S."/>
            <person name="Kapur A."/>
            <person name="Khurana P."/>
            <person name="Khurana P."/>
            <person name="Khurana J.P."/>
            <person name="Tyagi A.K."/>
            <person name="Gaikwad K."/>
            <person name="Singh A."/>
            <person name="Dalal V."/>
            <person name="Srivastava S."/>
            <person name="Dixit A."/>
            <person name="Pal A.K."/>
            <person name="Ghazi I.A."/>
            <person name="Yadav M."/>
            <person name="Pandit A."/>
            <person name="Bhargava A."/>
            <person name="Sureshbabu K."/>
            <person name="Batra K."/>
            <person name="Sharma T.R."/>
            <person name="Mohapatra T."/>
            <person name="Singh N.K."/>
            <person name="Messing J."/>
            <person name="Nelson A.B."/>
            <person name="Fuks G."/>
            <person name="Kavchok S."/>
            <person name="Keizer G."/>
            <person name="Linton E."/>
            <person name="Llaca V."/>
            <person name="Song R."/>
            <person name="Tanyolac B."/>
            <person name="Young S."/>
            <person name="Ho-Il K."/>
            <person name="Hahn J.H."/>
            <person name="Sangsakoo G."/>
            <person name="Vanavichit A."/>
            <person name="de Mattos Luiz.A.T."/>
            <person name="Zimmer P.D."/>
            <person name="Malone G."/>
            <person name="Dellagostin O."/>
            <person name="de Oliveira A.C."/>
            <person name="Bevan M."/>
            <person name="Bancroft I."/>
            <person name="Minx P."/>
            <person name="Cordum H."/>
            <person name="Wilson R."/>
            <person name="Cheng Z."/>
            <person name="Jin W."/>
            <person name="Jiang J."/>
            <person name="Leong S.A."/>
            <person name="Iwama H."/>
            <person name="Gojobori T."/>
            <person name="Itoh T."/>
            <person name="Niimura Y."/>
            <person name="Fujii Y."/>
            <person name="Habara T."/>
            <person name="Sakai H."/>
            <person name="Sato Y."/>
            <person name="Wilson G."/>
            <person name="Kumar K."/>
            <person name="McCouch S."/>
            <person name="Juretic N."/>
            <person name="Hoen D."/>
            <person name="Wright S."/>
            <person name="Bruskiewich R."/>
            <person name="Bureau T."/>
            <person name="Miyao A."/>
            <person name="Hirochika H."/>
            <person name="Nishikawa T."/>
            <person name="Kadowaki K."/>
            <person name="Sugiura M."/>
            <person name="Burr B."/>
            <person name="Sasaki T."/>
        </authorList>
    </citation>
    <scope>NUCLEOTIDE SEQUENCE [LARGE SCALE GENOMIC DNA]</scope>
    <source>
        <strain evidence="4">cv. Nipponbare</strain>
    </source>
</reference>
<accession>A0A0P0X8G5</accession>
<evidence type="ECO:0000256" key="1">
    <source>
        <dbReference type="SAM" id="MobiDB-lite"/>
    </source>
</evidence>